<feature type="compositionally biased region" description="Low complexity" evidence="1">
    <location>
        <begin position="65"/>
        <end position="75"/>
    </location>
</feature>
<sequence length="253" mass="27056">MATFLKNRRYVLAGLVLLLAASLALKWYVVQNQNTDSNKDASTSTGTTSDKAPPLSTPLSGNAIPSATTAASDTAPADRGDLTPLLLHIGETDLTFEGYPYVSKNATPNLFHLVFISPYLTSPDFEYGYTDPAADWVGTYALSRTDNFVYIPIGRTSTDQPIMQTMRLLTETALAEKVTGCSTSAITIEEMSATRYDCSSATGTNRNNSAACSLPVGSDFLFYEQHSADSTVTGDMCAVLRSNAITSVTKTAP</sequence>
<proteinExistence type="predicted"/>
<feature type="compositionally biased region" description="Polar residues" evidence="1">
    <location>
        <begin position="36"/>
        <end position="50"/>
    </location>
</feature>
<accession>A0A1J5IWM6</accession>
<evidence type="ECO:0000256" key="1">
    <source>
        <dbReference type="SAM" id="MobiDB-lite"/>
    </source>
</evidence>
<protein>
    <submittedName>
        <fullName evidence="2">Uncharacterized protein</fullName>
    </submittedName>
</protein>
<organism evidence="2 3">
    <name type="scientific">Candidatus Wirthbacteria bacterium CG2_30_54_11</name>
    <dbReference type="NCBI Taxonomy" id="1817892"/>
    <lineage>
        <taxon>Bacteria</taxon>
        <taxon>Candidatus Wirthbacteria</taxon>
    </lineage>
</organism>
<dbReference type="EMBL" id="MNZT01000052">
    <property type="protein sequence ID" value="OIP97575.1"/>
    <property type="molecule type" value="Genomic_DNA"/>
</dbReference>
<dbReference type="AlphaFoldDB" id="A0A1J5IWM6"/>
<feature type="region of interest" description="Disordered" evidence="1">
    <location>
        <begin position="36"/>
        <end position="77"/>
    </location>
</feature>
<reference evidence="2" key="1">
    <citation type="journal article" date="2016" name="Environ. Microbiol.">
        <title>Genomic resolution of a cold subsurface aquifer community provides metabolic insights for novel microbes adapted to high CO concentrations.</title>
        <authorList>
            <person name="Probst A.J."/>
            <person name="Castelle C.J."/>
            <person name="Singh A."/>
            <person name="Brown C.T."/>
            <person name="Anantharaman K."/>
            <person name="Sharon I."/>
            <person name="Hug L.A."/>
            <person name="Burstein D."/>
            <person name="Emerson J.B."/>
            <person name="Thomas B.C."/>
            <person name="Banfield J.F."/>
        </authorList>
    </citation>
    <scope>NUCLEOTIDE SEQUENCE [LARGE SCALE GENOMIC DNA]</scope>
    <source>
        <strain evidence="2">CG2_30_54_11</strain>
    </source>
</reference>
<comment type="caution">
    <text evidence="2">The sequence shown here is derived from an EMBL/GenBank/DDBJ whole genome shotgun (WGS) entry which is preliminary data.</text>
</comment>
<name>A0A1J5IWM6_9BACT</name>
<evidence type="ECO:0000313" key="2">
    <source>
        <dbReference type="EMBL" id="OIP97575.1"/>
    </source>
</evidence>
<gene>
    <name evidence="2" type="ORF">AUK40_02980</name>
</gene>
<evidence type="ECO:0000313" key="3">
    <source>
        <dbReference type="Proteomes" id="UP000183245"/>
    </source>
</evidence>
<dbReference type="Proteomes" id="UP000183245">
    <property type="component" value="Unassembled WGS sequence"/>
</dbReference>